<dbReference type="EMBL" id="SMRU01000028">
    <property type="protein sequence ID" value="TDF91690.1"/>
    <property type="molecule type" value="Genomic_DNA"/>
</dbReference>
<comment type="caution">
    <text evidence="2">The sequence shown here is derived from an EMBL/GenBank/DDBJ whole genome shotgun (WGS) entry which is preliminary data.</text>
</comment>
<dbReference type="InterPro" id="IPR042095">
    <property type="entry name" value="SUMF_sf"/>
</dbReference>
<evidence type="ECO:0000313" key="2">
    <source>
        <dbReference type="EMBL" id="TDF91690.1"/>
    </source>
</evidence>
<feature type="domain" description="Sulfatase-modifying factor enzyme-like" evidence="1">
    <location>
        <begin position="104"/>
        <end position="282"/>
    </location>
</feature>
<dbReference type="PANTHER" id="PTHR23150:SF19">
    <property type="entry name" value="FORMYLGLYCINE-GENERATING ENZYME"/>
    <property type="match status" value="1"/>
</dbReference>
<sequence>MTTAELAERLLISDRAVAKWEKQGEDADIRPVNQAGLDSLLRAADMDVQVRFVALLSDDEDARMAQAVDPAATHGLVGDYIKHSGDGRLMVRVPKGIYLSGSSNEAEWVDEFYIDVFPVTNADYARFVAATDHPSPGHWANGRCERNRYDNPVVHVSWIDAVAYAEWAGKRLPSAAEWEKAARGTKGATFPWGDQATVAKCNVRESRIGETTDVSRFHSGVSPYGVYDMVGNVWEWLGEQTGMGRYGLKGSAFTSTFARGYPAETNDANVFMQDDDTGFRCASSPDQMRPEER</sequence>
<dbReference type="Proteomes" id="UP000295511">
    <property type="component" value="Unassembled WGS sequence"/>
</dbReference>
<dbReference type="InterPro" id="IPR051043">
    <property type="entry name" value="Sulfatase_Mod_Factor_Kinase"/>
</dbReference>
<evidence type="ECO:0000313" key="3">
    <source>
        <dbReference type="Proteomes" id="UP000295511"/>
    </source>
</evidence>
<keyword evidence="2" id="KW-0238">DNA-binding</keyword>
<dbReference type="SUPFAM" id="SSF56436">
    <property type="entry name" value="C-type lectin-like"/>
    <property type="match status" value="1"/>
</dbReference>
<dbReference type="PANTHER" id="PTHR23150">
    <property type="entry name" value="SULFATASE MODIFYING FACTOR 1, 2"/>
    <property type="match status" value="1"/>
</dbReference>
<gene>
    <name evidence="2" type="ORF">E1809_20295</name>
</gene>
<dbReference type="AlphaFoldDB" id="A0A4R5KCB9"/>
<dbReference type="OrthoDB" id="9768004at2"/>
<dbReference type="GO" id="GO:0003677">
    <property type="term" value="F:DNA binding"/>
    <property type="evidence" value="ECO:0007669"/>
    <property type="project" value="UniProtKB-KW"/>
</dbReference>
<organism evidence="2 3">
    <name type="scientific">Arthrobacter terricola</name>
    <dbReference type="NCBI Taxonomy" id="2547396"/>
    <lineage>
        <taxon>Bacteria</taxon>
        <taxon>Bacillati</taxon>
        <taxon>Actinomycetota</taxon>
        <taxon>Actinomycetes</taxon>
        <taxon>Micrococcales</taxon>
        <taxon>Micrococcaceae</taxon>
        <taxon>Arthrobacter</taxon>
    </lineage>
</organism>
<name>A0A4R5KCB9_9MICC</name>
<keyword evidence="3" id="KW-1185">Reference proteome</keyword>
<reference evidence="2 3" key="1">
    <citation type="submission" date="2019-03" db="EMBL/GenBank/DDBJ databases">
        <title>Whole genome sequence of Arthrobacter sp JH1-1.</title>
        <authorList>
            <person name="Trinh H.N."/>
        </authorList>
    </citation>
    <scope>NUCLEOTIDE SEQUENCE [LARGE SCALE GENOMIC DNA]</scope>
    <source>
        <strain evidence="2 3">JH1-1</strain>
    </source>
</reference>
<accession>A0A4R5KCB9</accession>
<dbReference type="InterPro" id="IPR005532">
    <property type="entry name" value="SUMF_dom"/>
</dbReference>
<dbReference type="GO" id="GO:0120147">
    <property type="term" value="F:formylglycine-generating oxidase activity"/>
    <property type="evidence" value="ECO:0007669"/>
    <property type="project" value="TreeGrafter"/>
</dbReference>
<evidence type="ECO:0000259" key="1">
    <source>
        <dbReference type="Pfam" id="PF03781"/>
    </source>
</evidence>
<proteinExistence type="predicted"/>
<dbReference type="InterPro" id="IPR016187">
    <property type="entry name" value="CTDL_fold"/>
</dbReference>
<protein>
    <submittedName>
        <fullName evidence="2">DNA-binding protein</fullName>
    </submittedName>
</protein>
<dbReference type="Gene3D" id="3.90.1580.10">
    <property type="entry name" value="paralog of FGE (formylglycine-generating enzyme)"/>
    <property type="match status" value="1"/>
</dbReference>
<dbReference type="Pfam" id="PF03781">
    <property type="entry name" value="FGE-sulfatase"/>
    <property type="match status" value="1"/>
</dbReference>